<accession>A0AAV3XYM7</accession>
<evidence type="ECO:0000313" key="2">
    <source>
        <dbReference type="Proteomes" id="UP000735302"/>
    </source>
</evidence>
<dbReference type="EMBL" id="BLXT01000311">
    <property type="protein sequence ID" value="GFN75943.1"/>
    <property type="molecule type" value="Genomic_DNA"/>
</dbReference>
<gene>
    <name evidence="1" type="ORF">PoB_000244900</name>
</gene>
<reference evidence="1 2" key="1">
    <citation type="journal article" date="2021" name="Elife">
        <title>Chloroplast acquisition without the gene transfer in kleptoplastic sea slugs, Plakobranchus ocellatus.</title>
        <authorList>
            <person name="Maeda T."/>
            <person name="Takahashi S."/>
            <person name="Yoshida T."/>
            <person name="Shimamura S."/>
            <person name="Takaki Y."/>
            <person name="Nagai Y."/>
            <person name="Toyoda A."/>
            <person name="Suzuki Y."/>
            <person name="Arimoto A."/>
            <person name="Ishii H."/>
            <person name="Satoh N."/>
            <person name="Nishiyama T."/>
            <person name="Hasebe M."/>
            <person name="Maruyama T."/>
            <person name="Minagawa J."/>
            <person name="Obokata J."/>
            <person name="Shigenobu S."/>
        </authorList>
    </citation>
    <scope>NUCLEOTIDE SEQUENCE [LARGE SCALE GENOMIC DNA]</scope>
</reference>
<dbReference type="Proteomes" id="UP000735302">
    <property type="component" value="Unassembled WGS sequence"/>
</dbReference>
<name>A0AAV3XYM7_9GAST</name>
<evidence type="ECO:0000313" key="1">
    <source>
        <dbReference type="EMBL" id="GFN75943.1"/>
    </source>
</evidence>
<proteinExistence type="predicted"/>
<organism evidence="1 2">
    <name type="scientific">Plakobranchus ocellatus</name>
    <dbReference type="NCBI Taxonomy" id="259542"/>
    <lineage>
        <taxon>Eukaryota</taxon>
        <taxon>Metazoa</taxon>
        <taxon>Spiralia</taxon>
        <taxon>Lophotrochozoa</taxon>
        <taxon>Mollusca</taxon>
        <taxon>Gastropoda</taxon>
        <taxon>Heterobranchia</taxon>
        <taxon>Euthyneura</taxon>
        <taxon>Panpulmonata</taxon>
        <taxon>Sacoglossa</taxon>
        <taxon>Placobranchoidea</taxon>
        <taxon>Plakobranchidae</taxon>
        <taxon>Plakobranchus</taxon>
    </lineage>
</organism>
<sequence length="164" mass="18592">MASGRECKLTAEQARQLFRNLDDEESRSNFSDSRSRLTTEALRSLCFKGMTQNANVAPSQVWQRCPKYLFLGRKWIEVVIFSAVTSFNCGSSDLQHFIIAAGCPLNHHTITRGCKRDSRRVTQAERRQHSTWKQQCLEISVATSRAQQECERQEGGPVYASGAF</sequence>
<comment type="caution">
    <text evidence="1">The sequence shown here is derived from an EMBL/GenBank/DDBJ whole genome shotgun (WGS) entry which is preliminary data.</text>
</comment>
<dbReference type="AlphaFoldDB" id="A0AAV3XYM7"/>
<keyword evidence="2" id="KW-1185">Reference proteome</keyword>
<protein>
    <submittedName>
        <fullName evidence="1">Uncharacterized protein</fullName>
    </submittedName>
</protein>